<keyword evidence="1" id="KW-1133">Transmembrane helix</keyword>
<protein>
    <recommendedName>
        <fullName evidence="4">Glycosyltransferase</fullName>
    </recommendedName>
</protein>
<dbReference type="PANTHER" id="PTHR46830:SF1">
    <property type="entry name" value="ALPHA-1,4-N-ACETYLGLUCOSAMINYLTRANSFERASE"/>
    <property type="match status" value="1"/>
</dbReference>
<dbReference type="SUPFAM" id="SSF53448">
    <property type="entry name" value="Nucleotide-diphospho-sugar transferases"/>
    <property type="match status" value="1"/>
</dbReference>
<keyword evidence="3" id="KW-1185">Reference proteome</keyword>
<name>A0A8K0D6F0_IGNLU</name>
<reference evidence="2" key="1">
    <citation type="submission" date="2019-08" db="EMBL/GenBank/DDBJ databases">
        <title>The genome of the North American firefly Photinus pyralis.</title>
        <authorList>
            <consortium name="Photinus pyralis genome working group"/>
            <person name="Fallon T.R."/>
            <person name="Sander Lower S.E."/>
            <person name="Weng J.-K."/>
        </authorList>
    </citation>
    <scope>NUCLEOTIDE SEQUENCE</scope>
    <source>
        <strain evidence="2">TRF0915ILg1</strain>
        <tissue evidence="2">Whole body</tissue>
    </source>
</reference>
<accession>A0A8K0D6F0</accession>
<dbReference type="AlphaFoldDB" id="A0A8K0D6F0"/>
<evidence type="ECO:0000313" key="2">
    <source>
        <dbReference type="EMBL" id="KAF2898699.1"/>
    </source>
</evidence>
<feature type="transmembrane region" description="Helical" evidence="1">
    <location>
        <begin position="12"/>
        <end position="35"/>
    </location>
</feature>
<sequence length="363" mass="43190">MYPPIHKKNKNRYSLLLSSAILLMIVLIYIFHLSFKKSFLALCVFEYSQERTKIRNFFVKSDYTTPFRLVKRRLPQPPPLRKVIRKINYEGDDIYYQSFSTPNHVHYLRLNQSSFTYVDEMCLLSVFKNHVPERIIIHTYNSNLSGLFWERIKKTRGLRLLLQVLPIDIPIEIATKTNNNMSVIRSYMKLKILKRYGGIILDNDVFVVNNLDGYLRYDMAIHWMGMDTILSDRILVANPDARLLRLWFKGFKRYLNLTKVATMSSVEYVTYKLLSKQSFDAYVDLNKFRIDSMCISTHVLYEKPWNEWQSADVLWLMMDSLTPNIEKQINNYFEQAEKERETKTNDDPNNNVTFIQLIKNVYY</sequence>
<dbReference type="InterPro" id="IPR029044">
    <property type="entry name" value="Nucleotide-diphossugar_trans"/>
</dbReference>
<evidence type="ECO:0000256" key="1">
    <source>
        <dbReference type="SAM" id="Phobius"/>
    </source>
</evidence>
<dbReference type="OrthoDB" id="409543at2759"/>
<comment type="caution">
    <text evidence="2">The sequence shown here is derived from an EMBL/GenBank/DDBJ whole genome shotgun (WGS) entry which is preliminary data.</text>
</comment>
<evidence type="ECO:0000313" key="3">
    <source>
        <dbReference type="Proteomes" id="UP000801492"/>
    </source>
</evidence>
<keyword evidence="1" id="KW-0472">Membrane</keyword>
<evidence type="ECO:0008006" key="4">
    <source>
        <dbReference type="Google" id="ProtNLM"/>
    </source>
</evidence>
<proteinExistence type="predicted"/>
<dbReference type="EMBL" id="VTPC01003344">
    <property type="protein sequence ID" value="KAF2898699.1"/>
    <property type="molecule type" value="Genomic_DNA"/>
</dbReference>
<keyword evidence="1" id="KW-0812">Transmembrane</keyword>
<dbReference type="PANTHER" id="PTHR46830">
    <property type="entry name" value="TRANSFERASE, PUTATIVE-RELATED"/>
    <property type="match status" value="1"/>
</dbReference>
<organism evidence="2 3">
    <name type="scientific">Ignelater luminosus</name>
    <name type="common">Cucubano</name>
    <name type="synonym">Pyrophorus luminosus</name>
    <dbReference type="NCBI Taxonomy" id="2038154"/>
    <lineage>
        <taxon>Eukaryota</taxon>
        <taxon>Metazoa</taxon>
        <taxon>Ecdysozoa</taxon>
        <taxon>Arthropoda</taxon>
        <taxon>Hexapoda</taxon>
        <taxon>Insecta</taxon>
        <taxon>Pterygota</taxon>
        <taxon>Neoptera</taxon>
        <taxon>Endopterygota</taxon>
        <taxon>Coleoptera</taxon>
        <taxon>Polyphaga</taxon>
        <taxon>Elateriformia</taxon>
        <taxon>Elateroidea</taxon>
        <taxon>Elateridae</taxon>
        <taxon>Agrypninae</taxon>
        <taxon>Pyrophorini</taxon>
        <taxon>Ignelater</taxon>
    </lineage>
</organism>
<gene>
    <name evidence="2" type="ORF">ILUMI_07474</name>
</gene>
<dbReference type="Proteomes" id="UP000801492">
    <property type="component" value="Unassembled WGS sequence"/>
</dbReference>